<proteinExistence type="predicted"/>
<dbReference type="EMBL" id="CAJVPW010000584">
    <property type="protein sequence ID" value="CAG8459153.1"/>
    <property type="molecule type" value="Genomic_DNA"/>
</dbReference>
<name>A0ACA9K936_9GLOM</name>
<evidence type="ECO:0000313" key="2">
    <source>
        <dbReference type="Proteomes" id="UP000789366"/>
    </source>
</evidence>
<protein>
    <submittedName>
        <fullName evidence="1">8042_t:CDS:1</fullName>
    </submittedName>
</protein>
<evidence type="ECO:0000313" key="1">
    <source>
        <dbReference type="EMBL" id="CAG8459153.1"/>
    </source>
</evidence>
<comment type="caution">
    <text evidence="1">The sequence shown here is derived from an EMBL/GenBank/DDBJ whole genome shotgun (WGS) entry which is preliminary data.</text>
</comment>
<organism evidence="1 2">
    <name type="scientific">Cetraspora pellucida</name>
    <dbReference type="NCBI Taxonomy" id="1433469"/>
    <lineage>
        <taxon>Eukaryota</taxon>
        <taxon>Fungi</taxon>
        <taxon>Fungi incertae sedis</taxon>
        <taxon>Mucoromycota</taxon>
        <taxon>Glomeromycotina</taxon>
        <taxon>Glomeromycetes</taxon>
        <taxon>Diversisporales</taxon>
        <taxon>Gigasporaceae</taxon>
        <taxon>Cetraspora</taxon>
    </lineage>
</organism>
<reference evidence="1" key="1">
    <citation type="submission" date="2021-06" db="EMBL/GenBank/DDBJ databases">
        <authorList>
            <person name="Kallberg Y."/>
            <person name="Tangrot J."/>
            <person name="Rosling A."/>
        </authorList>
    </citation>
    <scope>NUCLEOTIDE SEQUENCE</scope>
    <source>
        <strain evidence="1">28 12/20/2015</strain>
    </source>
</reference>
<sequence>MSSNSQVHKTLSKLLENLSLEENDEKFHEYLDKLGSLPHAEKEAKFKEFLDKNEQIYKDTSNITSVHVDDNYTQYQINEYRKKAIADHTFSFAMQNNLGHVISERLTNFFSVNSKLLGSGVDGEPLKQVTCANIIVANNFFCKKIADKICSSCHVTSYCSKECQKMHWKLHKSTCKSDIASKDWKPDYIIEMRTPAFYAQGQPFISFNPLTTEYLWGNMPAIDIVNLASNELSDGKSCSDYKVPFNLLFAASGDLNDVIASINGLPLDFNQPINICINDHAERIVNKEDIFEFGKLQIRTHFDPDTWICFAGMLSNQIDLQTAVDARNNIMLNPARRDYRHRYMQCLTPGERICFDNFRHHGILLPFGALDAHHNVPNRFIIDRMFGWTMADSSDPLHGWNISEVAKVKCGTANDDFYGKLFFYLREQLENFVDRLQKLSINFDLYDGDALELGKKLKGRLFDRIHVTNLSDELYVGIKSTLTKFRPLLNDNNPHATLITLFMNWLPSIPESDKIRIMEEILMKKTNEYKMNHTPSHFEASNLVSMLTTQTSTEATALYDHIQEFNAYMKKMGANKTAKKVGLRRRAVHKVVPKRLGASMKQDEQNNVISFEDERDRHLWFDLGSHTFLERYAEWEIET</sequence>
<gene>
    <name evidence="1" type="ORF">SPELUC_LOCUS1177</name>
</gene>
<accession>A0ACA9K936</accession>
<keyword evidence="2" id="KW-1185">Reference proteome</keyword>
<dbReference type="Proteomes" id="UP000789366">
    <property type="component" value="Unassembled WGS sequence"/>
</dbReference>